<feature type="region of interest" description="Disordered" evidence="1">
    <location>
        <begin position="15"/>
        <end position="73"/>
    </location>
</feature>
<sequence length="126" mass="14827">MASAFEVERRGLWCHGNRFNSSGTFQEEEEEDEEDDEGEDEDEDEDEEDEEDKEEEEAEERQNGEGTMLKGRTQRIRNFFKIHSDWSEPCNYAWKKTGPESDGFRMDAFLHSRPPLVQIRSCAKIQ</sequence>
<accession>A0A834P441</accession>
<evidence type="ECO:0000256" key="1">
    <source>
        <dbReference type="SAM" id="MobiDB-lite"/>
    </source>
</evidence>
<evidence type="ECO:0000313" key="2">
    <source>
        <dbReference type="EMBL" id="KAF7427306.1"/>
    </source>
</evidence>
<dbReference type="EMBL" id="JACSDY010000005">
    <property type="protein sequence ID" value="KAF7427306.1"/>
    <property type="molecule type" value="Genomic_DNA"/>
</dbReference>
<dbReference type="AlphaFoldDB" id="A0A834P441"/>
<organism evidence="2 3">
    <name type="scientific">Vespula pensylvanica</name>
    <name type="common">Western yellow jacket</name>
    <name type="synonym">Wasp</name>
    <dbReference type="NCBI Taxonomy" id="30213"/>
    <lineage>
        <taxon>Eukaryota</taxon>
        <taxon>Metazoa</taxon>
        <taxon>Ecdysozoa</taxon>
        <taxon>Arthropoda</taxon>
        <taxon>Hexapoda</taxon>
        <taxon>Insecta</taxon>
        <taxon>Pterygota</taxon>
        <taxon>Neoptera</taxon>
        <taxon>Endopterygota</taxon>
        <taxon>Hymenoptera</taxon>
        <taxon>Apocrita</taxon>
        <taxon>Aculeata</taxon>
        <taxon>Vespoidea</taxon>
        <taxon>Vespidae</taxon>
        <taxon>Vespinae</taxon>
        <taxon>Vespula</taxon>
    </lineage>
</organism>
<keyword evidence="3" id="KW-1185">Reference proteome</keyword>
<name>A0A834P441_VESPE</name>
<comment type="caution">
    <text evidence="2">The sequence shown here is derived from an EMBL/GenBank/DDBJ whole genome shotgun (WGS) entry which is preliminary data.</text>
</comment>
<proteinExistence type="predicted"/>
<evidence type="ECO:0000313" key="3">
    <source>
        <dbReference type="Proteomes" id="UP000600918"/>
    </source>
</evidence>
<reference evidence="2" key="1">
    <citation type="journal article" date="2020" name="G3 (Bethesda)">
        <title>High-Quality Assemblies for Three Invasive Social Wasps from the &lt;i&gt;Vespula&lt;/i&gt; Genus.</title>
        <authorList>
            <person name="Harrop T.W.R."/>
            <person name="Guhlin J."/>
            <person name="McLaughlin G.M."/>
            <person name="Permina E."/>
            <person name="Stockwell P."/>
            <person name="Gilligan J."/>
            <person name="Le Lec M.F."/>
            <person name="Gruber M.A.M."/>
            <person name="Quinn O."/>
            <person name="Lovegrove M."/>
            <person name="Duncan E.J."/>
            <person name="Remnant E.J."/>
            <person name="Van Eeckhoven J."/>
            <person name="Graham B."/>
            <person name="Knapp R.A."/>
            <person name="Langford K.W."/>
            <person name="Kronenberg Z."/>
            <person name="Press M.O."/>
            <person name="Eacker S.M."/>
            <person name="Wilson-Rankin E.E."/>
            <person name="Purcell J."/>
            <person name="Lester P.J."/>
            <person name="Dearden P.K."/>
        </authorList>
    </citation>
    <scope>NUCLEOTIDE SEQUENCE</scope>
    <source>
        <strain evidence="2">Volc-1</strain>
    </source>
</reference>
<feature type="compositionally biased region" description="Acidic residues" evidence="1">
    <location>
        <begin position="26"/>
        <end position="59"/>
    </location>
</feature>
<protein>
    <submittedName>
        <fullName evidence="2">Uncharacterized protein</fullName>
    </submittedName>
</protein>
<dbReference type="Proteomes" id="UP000600918">
    <property type="component" value="Unassembled WGS sequence"/>
</dbReference>
<gene>
    <name evidence="2" type="ORF">H0235_007000</name>
</gene>